<evidence type="ECO:0000313" key="5">
    <source>
        <dbReference type="Proteomes" id="UP001230496"/>
    </source>
</evidence>
<proteinExistence type="predicted"/>
<evidence type="ECO:0000259" key="3">
    <source>
        <dbReference type="PROSITE" id="PS51186"/>
    </source>
</evidence>
<dbReference type="PANTHER" id="PTHR42919">
    <property type="entry name" value="N-ALPHA-ACETYLTRANSFERASE"/>
    <property type="match status" value="1"/>
</dbReference>
<dbReference type="RefSeq" id="WP_308349863.1">
    <property type="nucleotide sequence ID" value="NZ_CP129971.1"/>
</dbReference>
<dbReference type="CDD" id="cd04301">
    <property type="entry name" value="NAT_SF"/>
    <property type="match status" value="1"/>
</dbReference>
<dbReference type="Gene3D" id="3.40.630.30">
    <property type="match status" value="1"/>
</dbReference>
<dbReference type="InterPro" id="IPR000182">
    <property type="entry name" value="GNAT_dom"/>
</dbReference>
<dbReference type="GO" id="GO:0016747">
    <property type="term" value="F:acyltransferase activity, transferring groups other than amino-acyl groups"/>
    <property type="evidence" value="ECO:0007669"/>
    <property type="project" value="InterPro"/>
</dbReference>
<reference evidence="4 5" key="1">
    <citation type="submission" date="2023-08" db="EMBL/GenBank/DDBJ databases">
        <title>Comparative genomics and taxonomic characterization of three novel marine species of genus Marivirga.</title>
        <authorList>
            <person name="Muhammad N."/>
            <person name="Kim S.-G."/>
        </authorList>
    </citation>
    <scope>NUCLEOTIDE SEQUENCE [LARGE SCALE GENOMIC DNA]</scope>
    <source>
        <strain evidence="4 5">BDSF4-3</strain>
    </source>
</reference>
<keyword evidence="5" id="KW-1185">Reference proteome</keyword>
<dbReference type="SUPFAM" id="SSF55729">
    <property type="entry name" value="Acyl-CoA N-acyltransferases (Nat)"/>
    <property type="match status" value="1"/>
</dbReference>
<dbReference type="InterPro" id="IPR051556">
    <property type="entry name" value="N-term/lysine_N-AcTrnsfr"/>
</dbReference>
<sequence>MNNLSIRQATFQDIADLQKISKKTFFETYAAGNTEEDMLQYLDVEFATEKLKVELNNKNSKFYFAILMGEIIGYIKINLGESQTESMAGKSLEIQRIYVLKEFQGQKIGKALYQKAAETAKQNELDYLWLGVWEENPKAIQFYEKIGFEAFDKHVFQLGSDAQTDIMMKLQLN</sequence>
<evidence type="ECO:0000313" key="4">
    <source>
        <dbReference type="EMBL" id="WKK77123.1"/>
    </source>
</evidence>
<dbReference type="Proteomes" id="UP001230496">
    <property type="component" value="Chromosome"/>
</dbReference>
<name>A0AA49GCG4_9BACT</name>
<evidence type="ECO:0000256" key="2">
    <source>
        <dbReference type="ARBA" id="ARBA00023315"/>
    </source>
</evidence>
<feature type="domain" description="N-acetyltransferase" evidence="3">
    <location>
        <begin position="4"/>
        <end position="173"/>
    </location>
</feature>
<dbReference type="PROSITE" id="PS51186">
    <property type="entry name" value="GNAT"/>
    <property type="match status" value="1"/>
</dbReference>
<dbReference type="KEGG" id="msaa:QYS49_07895"/>
<gene>
    <name evidence="4" type="ORF">QYS49_07895</name>
</gene>
<protein>
    <submittedName>
        <fullName evidence="4">GNAT family N-acetyltransferase</fullName>
    </submittedName>
</protein>
<dbReference type="Pfam" id="PF00583">
    <property type="entry name" value="Acetyltransf_1"/>
    <property type="match status" value="1"/>
</dbReference>
<keyword evidence="2" id="KW-0012">Acyltransferase</keyword>
<dbReference type="EMBL" id="CP129971">
    <property type="protein sequence ID" value="WKK77123.1"/>
    <property type="molecule type" value="Genomic_DNA"/>
</dbReference>
<keyword evidence="1" id="KW-0808">Transferase</keyword>
<dbReference type="PANTHER" id="PTHR42919:SF8">
    <property type="entry name" value="N-ALPHA-ACETYLTRANSFERASE 50"/>
    <property type="match status" value="1"/>
</dbReference>
<organism evidence="4 5">
    <name type="scientific">Marivirga salinarum</name>
    <dbReference type="NCBI Taxonomy" id="3059078"/>
    <lineage>
        <taxon>Bacteria</taxon>
        <taxon>Pseudomonadati</taxon>
        <taxon>Bacteroidota</taxon>
        <taxon>Cytophagia</taxon>
        <taxon>Cytophagales</taxon>
        <taxon>Marivirgaceae</taxon>
        <taxon>Marivirga</taxon>
    </lineage>
</organism>
<accession>A0AA49GCG4</accession>
<dbReference type="AlphaFoldDB" id="A0AA49GCG4"/>
<evidence type="ECO:0000256" key="1">
    <source>
        <dbReference type="ARBA" id="ARBA00022679"/>
    </source>
</evidence>
<dbReference type="InterPro" id="IPR016181">
    <property type="entry name" value="Acyl_CoA_acyltransferase"/>
</dbReference>